<protein>
    <submittedName>
        <fullName evidence="1">Uncharacterized protein</fullName>
    </submittedName>
</protein>
<evidence type="ECO:0000313" key="2">
    <source>
        <dbReference type="Proteomes" id="UP000824540"/>
    </source>
</evidence>
<name>A0A8T2PHR7_9TELE</name>
<proteinExistence type="predicted"/>
<evidence type="ECO:0000313" key="1">
    <source>
        <dbReference type="EMBL" id="KAG9351729.1"/>
    </source>
</evidence>
<comment type="caution">
    <text evidence="1">The sequence shown here is derived from an EMBL/GenBank/DDBJ whole genome shotgun (WGS) entry which is preliminary data.</text>
</comment>
<keyword evidence="2" id="KW-1185">Reference proteome</keyword>
<sequence length="84" mass="9666">MPVQCCATRRLPPPPLCSSPLWADAMLKQSATALLQNAFIQHTRRIRGHIHQRTANPMCCKEFLCPNSKQFLVRRMQREDSYGL</sequence>
<reference evidence="1" key="1">
    <citation type="thesis" date="2021" institute="BYU ScholarsArchive" country="Provo, UT, USA">
        <title>Applications of and Algorithms for Genome Assembly and Genomic Analyses with an Emphasis on Marine Teleosts.</title>
        <authorList>
            <person name="Pickett B.D."/>
        </authorList>
    </citation>
    <scope>NUCLEOTIDE SEQUENCE</scope>
    <source>
        <strain evidence="1">HI-2016</strain>
    </source>
</reference>
<dbReference type="AlphaFoldDB" id="A0A8T2PHR7"/>
<gene>
    <name evidence="1" type="ORF">JZ751_022980</name>
</gene>
<organism evidence="1 2">
    <name type="scientific">Albula glossodonta</name>
    <name type="common">roundjaw bonefish</name>
    <dbReference type="NCBI Taxonomy" id="121402"/>
    <lineage>
        <taxon>Eukaryota</taxon>
        <taxon>Metazoa</taxon>
        <taxon>Chordata</taxon>
        <taxon>Craniata</taxon>
        <taxon>Vertebrata</taxon>
        <taxon>Euteleostomi</taxon>
        <taxon>Actinopterygii</taxon>
        <taxon>Neopterygii</taxon>
        <taxon>Teleostei</taxon>
        <taxon>Albuliformes</taxon>
        <taxon>Albulidae</taxon>
        <taxon>Albula</taxon>
    </lineage>
</organism>
<dbReference type="Proteomes" id="UP000824540">
    <property type="component" value="Unassembled WGS sequence"/>
</dbReference>
<accession>A0A8T2PHR7</accession>
<dbReference type="EMBL" id="JAFBMS010000006">
    <property type="protein sequence ID" value="KAG9351729.1"/>
    <property type="molecule type" value="Genomic_DNA"/>
</dbReference>